<dbReference type="EMBL" id="NFKP01000056">
    <property type="protein sequence ID" value="OUP64058.1"/>
    <property type="molecule type" value="Genomic_DNA"/>
</dbReference>
<protein>
    <recommendedName>
        <fullName evidence="3">DNA (cytosine-5-)-methyltransferase</fullName>
    </recommendedName>
</protein>
<dbReference type="RefSeq" id="WP_087303616.1">
    <property type="nucleotide sequence ID" value="NZ_NFKP01000056.1"/>
</dbReference>
<organism evidence="1 2">
    <name type="scientific">Anaerotruncus colihominis</name>
    <dbReference type="NCBI Taxonomy" id="169435"/>
    <lineage>
        <taxon>Bacteria</taxon>
        <taxon>Bacillati</taxon>
        <taxon>Bacillota</taxon>
        <taxon>Clostridia</taxon>
        <taxon>Eubacteriales</taxon>
        <taxon>Oscillospiraceae</taxon>
        <taxon>Anaerotruncus</taxon>
    </lineage>
</organism>
<dbReference type="AlphaFoldDB" id="A0A1Y4M5G5"/>
<proteinExistence type="predicted"/>
<evidence type="ECO:0008006" key="3">
    <source>
        <dbReference type="Google" id="ProtNLM"/>
    </source>
</evidence>
<dbReference type="Proteomes" id="UP000196386">
    <property type="component" value="Unassembled WGS sequence"/>
</dbReference>
<sequence>MDISVSHTYSLRLEEPGKQGLPQRAGVPITDSGWWEVELDVGRVANGVHHRVDRLRSLGNAVVPQQFYPIFQAIAEVERKSL</sequence>
<evidence type="ECO:0000313" key="2">
    <source>
        <dbReference type="Proteomes" id="UP000196386"/>
    </source>
</evidence>
<accession>A0A1Y4M5G5</accession>
<gene>
    <name evidence="1" type="ORF">B5F11_20335</name>
</gene>
<name>A0A1Y4M5G5_9FIRM</name>
<evidence type="ECO:0000313" key="1">
    <source>
        <dbReference type="EMBL" id="OUP64058.1"/>
    </source>
</evidence>
<reference evidence="2" key="1">
    <citation type="submission" date="2017-04" db="EMBL/GenBank/DDBJ databases">
        <title>Function of individual gut microbiota members based on whole genome sequencing of pure cultures obtained from chicken caecum.</title>
        <authorList>
            <person name="Medvecky M."/>
            <person name="Cejkova D."/>
            <person name="Polansky O."/>
            <person name="Karasova D."/>
            <person name="Kubasova T."/>
            <person name="Cizek A."/>
            <person name="Rychlik I."/>
        </authorList>
    </citation>
    <scope>NUCLEOTIDE SEQUENCE [LARGE SCALE GENOMIC DNA]</scope>
    <source>
        <strain evidence="2">An175</strain>
    </source>
</reference>
<comment type="caution">
    <text evidence="1">The sequence shown here is derived from an EMBL/GenBank/DDBJ whole genome shotgun (WGS) entry which is preliminary data.</text>
</comment>